<evidence type="ECO:0000313" key="2">
    <source>
        <dbReference type="EMBL" id="PIS41518.1"/>
    </source>
</evidence>
<keyword evidence="1" id="KW-1133">Transmembrane helix</keyword>
<proteinExistence type="predicted"/>
<sequence length="272" mass="29816">MPEVSDIWIKLNYWYLNNRRDLTRWWAIVLLGVDLILIAFVVTNGISALVGYGVVDKWVSEVGASRVIGADATSRNTPKDVTVSSLESVADGKGKMIYALTLENTNPFWSLKSALVSVTGSSETIDPRDISVPAGETRIVLLSGSAGANVTAQFEGAVWQRTPKKKLPELPLTFTPAEHKFVTVQGVSGLQAVSQVTTTVTNSSLYTINNMKVVVVVRNGSQLVNAKQFYVENLAQREVRELTFQFSNTLGQFSAITFFPEVDVLDSQNIQI</sequence>
<comment type="caution">
    <text evidence="2">The sequence shown here is derived from an EMBL/GenBank/DDBJ whole genome shotgun (WGS) entry which is preliminary data.</text>
</comment>
<organism evidence="2 3">
    <name type="scientific">Candidatus Kerfeldbacteria bacterium CG08_land_8_20_14_0_20_42_7</name>
    <dbReference type="NCBI Taxonomy" id="2014245"/>
    <lineage>
        <taxon>Bacteria</taxon>
        <taxon>Candidatus Kerfeldiibacteriota</taxon>
    </lineage>
</organism>
<name>A0A2H0YSP0_9BACT</name>
<feature type="transmembrane region" description="Helical" evidence="1">
    <location>
        <begin position="25"/>
        <end position="50"/>
    </location>
</feature>
<dbReference type="Proteomes" id="UP000228711">
    <property type="component" value="Unassembled WGS sequence"/>
</dbReference>
<accession>A0A2H0YSP0</accession>
<keyword evidence="1" id="KW-0472">Membrane</keyword>
<evidence type="ECO:0000313" key="3">
    <source>
        <dbReference type="Proteomes" id="UP000228711"/>
    </source>
</evidence>
<dbReference type="AlphaFoldDB" id="A0A2H0YSP0"/>
<keyword evidence="1" id="KW-0812">Transmembrane</keyword>
<gene>
    <name evidence="2" type="ORF">COT25_02695</name>
</gene>
<reference evidence="3" key="1">
    <citation type="submission" date="2017-09" db="EMBL/GenBank/DDBJ databases">
        <title>Depth-based differentiation of microbial function through sediment-hosted aquifers and enrichment of novel symbionts in the deep terrestrial subsurface.</title>
        <authorList>
            <person name="Probst A.J."/>
            <person name="Ladd B."/>
            <person name="Jarett J.K."/>
            <person name="Geller-Mcgrath D.E."/>
            <person name="Sieber C.M.K."/>
            <person name="Emerson J.B."/>
            <person name="Anantharaman K."/>
            <person name="Thomas B.C."/>
            <person name="Malmstrom R."/>
            <person name="Stieglmeier M."/>
            <person name="Klingl A."/>
            <person name="Woyke T."/>
            <person name="Ryan C.M."/>
            <person name="Banfield J.F."/>
        </authorList>
    </citation>
    <scope>NUCLEOTIDE SEQUENCE [LARGE SCALE GENOMIC DNA]</scope>
</reference>
<protein>
    <submittedName>
        <fullName evidence="2">Uncharacterized protein</fullName>
    </submittedName>
</protein>
<dbReference type="EMBL" id="PEXV01000089">
    <property type="protein sequence ID" value="PIS41518.1"/>
    <property type="molecule type" value="Genomic_DNA"/>
</dbReference>
<evidence type="ECO:0000256" key="1">
    <source>
        <dbReference type="SAM" id="Phobius"/>
    </source>
</evidence>